<dbReference type="EMBL" id="JAGHKP010000002">
    <property type="protein sequence ID" value="MBO9153283.1"/>
    <property type="molecule type" value="Genomic_DNA"/>
</dbReference>
<name>A0ABS3YF33_9BACT</name>
<evidence type="ECO:0000313" key="1">
    <source>
        <dbReference type="EMBL" id="MBO9153283.1"/>
    </source>
</evidence>
<dbReference type="Pfam" id="PF13376">
    <property type="entry name" value="OmdA"/>
    <property type="match status" value="1"/>
</dbReference>
<dbReference type="Pfam" id="PF08922">
    <property type="entry name" value="DUF1905"/>
    <property type="match status" value="1"/>
</dbReference>
<dbReference type="InterPro" id="IPR037079">
    <property type="entry name" value="AF2212/PG0164-like_sf"/>
</dbReference>
<dbReference type="Proteomes" id="UP000679126">
    <property type="component" value="Unassembled WGS sequence"/>
</dbReference>
<proteinExistence type="predicted"/>
<gene>
    <name evidence="1" type="ORF">J7I43_13730</name>
</gene>
<sequence length="171" mass="19395">MIRFTAILKKFGELGEKTGWTYLEIPQELSEKLNPGVKKSYRVKGKLDEHAIEQVALVPMGEGQFIMAVNAVMRKAIGKKQGASVKVQLEKDETGWKLNEDFLACLEDEPQAMRFYTSLAPGHQRYFSNWIDSAKTDETRAKRIAATLNAMLKGMNYGEMIRAMKADKNKF</sequence>
<accession>A0ABS3YF33</accession>
<dbReference type="InterPro" id="IPR015018">
    <property type="entry name" value="DUF1905"/>
</dbReference>
<protein>
    <submittedName>
        <fullName evidence="1">DUF1905 domain-containing protein</fullName>
    </submittedName>
</protein>
<organism evidence="1 2">
    <name type="scientific">Chitinophaga chungangae</name>
    <dbReference type="NCBI Taxonomy" id="2821488"/>
    <lineage>
        <taxon>Bacteria</taxon>
        <taxon>Pseudomonadati</taxon>
        <taxon>Bacteroidota</taxon>
        <taxon>Chitinophagia</taxon>
        <taxon>Chitinophagales</taxon>
        <taxon>Chitinophagaceae</taxon>
        <taxon>Chitinophaga</taxon>
    </lineage>
</organism>
<evidence type="ECO:0000313" key="2">
    <source>
        <dbReference type="Proteomes" id="UP000679126"/>
    </source>
</evidence>
<keyword evidence="2" id="KW-1185">Reference proteome</keyword>
<reference evidence="2" key="1">
    <citation type="submission" date="2021-03" db="EMBL/GenBank/DDBJ databases">
        <title>Assistant Professor.</title>
        <authorList>
            <person name="Huq M.A."/>
        </authorList>
    </citation>
    <scope>NUCLEOTIDE SEQUENCE [LARGE SCALE GENOMIC DNA]</scope>
    <source>
        <strain evidence="2">MAH-28</strain>
    </source>
</reference>
<dbReference type="RefSeq" id="WP_209146251.1">
    <property type="nucleotide sequence ID" value="NZ_JAGHKP010000002.1"/>
</dbReference>
<dbReference type="Gene3D" id="2.40.30.100">
    <property type="entry name" value="AF2212/PG0164-like"/>
    <property type="match status" value="1"/>
</dbReference>
<comment type="caution">
    <text evidence="1">The sequence shown here is derived from an EMBL/GenBank/DDBJ whole genome shotgun (WGS) entry which is preliminary data.</text>
</comment>
<dbReference type="SUPFAM" id="SSF141694">
    <property type="entry name" value="AF2212/PG0164-like"/>
    <property type="match status" value="1"/>
</dbReference>